<evidence type="ECO:0000313" key="8">
    <source>
        <dbReference type="EMBL" id="ORY38846.1"/>
    </source>
</evidence>
<keyword evidence="9" id="KW-1185">Reference proteome</keyword>
<sequence length="370" mass="41346">MRKLLTRALWLGTAAGLLLSLAVGAVFLVIWFKYASNLWATAEALWEAILQLIACILMTIMGFAFLKSDELTAKWHRKLHKQLKEHEGLEEGDGGVNSDVKQTLPRTMNYDESEAKESDNFITVDNTPTTSSEYATAKDKLAEYEETTPNAEESECSSKTLGDVVSQRKSNKATQAFFWVPFLTVIREGLEGMLFLGGTAISEDPGHIPLAVIAALICGVILGYAIYRAGNTMKLHTFFIVATIVIFYLSAGLFAKSVWSYEKNTWNVQTGTVDGDSSQYYDIRKSVWHLTCCNPDDASQGGWQLFNALFGWSSSPTVGSITAYIVYWLAISCTMVAMKLMDRRRRQLGLEKVGFKRMIKNWFASVLRKN</sequence>
<keyword evidence="3" id="KW-0813">Transport</keyword>
<dbReference type="Pfam" id="PF03239">
    <property type="entry name" value="FTR1"/>
    <property type="match status" value="1"/>
</dbReference>
<dbReference type="PANTHER" id="PTHR31632:SF2">
    <property type="entry name" value="PLASMA MEMBRANE IRON PERMEASE"/>
    <property type="match status" value="1"/>
</dbReference>
<dbReference type="Proteomes" id="UP000193642">
    <property type="component" value="Unassembled WGS sequence"/>
</dbReference>
<evidence type="ECO:0008006" key="10">
    <source>
        <dbReference type="Google" id="ProtNLM"/>
    </source>
</evidence>
<keyword evidence="3" id="KW-0406">Ion transport</keyword>
<dbReference type="GO" id="GO:0033573">
    <property type="term" value="C:high-affinity iron permease complex"/>
    <property type="evidence" value="ECO:0007669"/>
    <property type="project" value="InterPro"/>
</dbReference>
<evidence type="ECO:0000256" key="7">
    <source>
        <dbReference type="SAM" id="Phobius"/>
    </source>
</evidence>
<comment type="subcellular location">
    <subcellularLocation>
        <location evidence="1">Membrane</location>
        <topology evidence="1">Multi-pass membrane protein</topology>
    </subcellularLocation>
</comment>
<dbReference type="OrthoDB" id="4364at2759"/>
<evidence type="ECO:0000256" key="6">
    <source>
        <dbReference type="ARBA" id="ARBA00023136"/>
    </source>
</evidence>
<reference evidence="8 9" key="1">
    <citation type="submission" date="2016-07" db="EMBL/GenBank/DDBJ databases">
        <title>Pervasive Adenine N6-methylation of Active Genes in Fungi.</title>
        <authorList>
            <consortium name="DOE Joint Genome Institute"/>
            <person name="Mondo S.J."/>
            <person name="Dannebaum R.O."/>
            <person name="Kuo R.C."/>
            <person name="Labutti K."/>
            <person name="Haridas S."/>
            <person name="Kuo A."/>
            <person name="Salamov A."/>
            <person name="Ahrendt S.R."/>
            <person name="Lipzen A."/>
            <person name="Sullivan W."/>
            <person name="Andreopoulos W.B."/>
            <person name="Clum A."/>
            <person name="Lindquist E."/>
            <person name="Daum C."/>
            <person name="Ramamoorthy G.K."/>
            <person name="Gryganskyi A."/>
            <person name="Culley D."/>
            <person name="Magnuson J.K."/>
            <person name="James T.Y."/>
            <person name="O'Malley M.A."/>
            <person name="Stajich J.E."/>
            <person name="Spatafora J.W."/>
            <person name="Visel A."/>
            <person name="Grigoriev I.V."/>
        </authorList>
    </citation>
    <scope>NUCLEOTIDE SEQUENCE [LARGE SCALE GENOMIC DNA]</scope>
    <source>
        <strain evidence="8 9">JEL800</strain>
    </source>
</reference>
<evidence type="ECO:0000256" key="5">
    <source>
        <dbReference type="ARBA" id="ARBA00022989"/>
    </source>
</evidence>
<dbReference type="GO" id="GO:0015093">
    <property type="term" value="F:ferrous iron transmembrane transporter activity"/>
    <property type="evidence" value="ECO:0007669"/>
    <property type="project" value="TreeGrafter"/>
</dbReference>
<evidence type="ECO:0000313" key="9">
    <source>
        <dbReference type="Proteomes" id="UP000193642"/>
    </source>
</evidence>
<name>A0A1Y2BVS5_9FUNG</name>
<feature type="transmembrane region" description="Helical" evidence="7">
    <location>
        <begin position="176"/>
        <end position="196"/>
    </location>
</feature>
<gene>
    <name evidence="8" type="ORF">BCR33DRAFT_720514</name>
</gene>
<dbReference type="STRING" id="329046.A0A1Y2BVS5"/>
<proteinExistence type="inferred from homology"/>
<keyword evidence="3" id="KW-0410">Iron transport</keyword>
<keyword evidence="6 7" id="KW-0472">Membrane</keyword>
<organism evidence="8 9">
    <name type="scientific">Rhizoclosmatium globosum</name>
    <dbReference type="NCBI Taxonomy" id="329046"/>
    <lineage>
        <taxon>Eukaryota</taxon>
        <taxon>Fungi</taxon>
        <taxon>Fungi incertae sedis</taxon>
        <taxon>Chytridiomycota</taxon>
        <taxon>Chytridiomycota incertae sedis</taxon>
        <taxon>Chytridiomycetes</taxon>
        <taxon>Chytridiales</taxon>
        <taxon>Chytriomycetaceae</taxon>
        <taxon>Rhizoclosmatium</taxon>
    </lineage>
</organism>
<comment type="caution">
    <text evidence="8">The sequence shown here is derived from an EMBL/GenBank/DDBJ whole genome shotgun (WGS) entry which is preliminary data.</text>
</comment>
<evidence type="ECO:0000256" key="4">
    <source>
        <dbReference type="ARBA" id="ARBA00022692"/>
    </source>
</evidence>
<feature type="transmembrane region" description="Helical" evidence="7">
    <location>
        <begin position="48"/>
        <end position="66"/>
    </location>
</feature>
<feature type="transmembrane region" description="Helical" evidence="7">
    <location>
        <begin position="321"/>
        <end position="338"/>
    </location>
</feature>
<keyword evidence="4 7" id="KW-0812">Transmembrane</keyword>
<dbReference type="EMBL" id="MCGO01000042">
    <property type="protein sequence ID" value="ORY38846.1"/>
    <property type="molecule type" value="Genomic_DNA"/>
</dbReference>
<evidence type="ECO:0000256" key="1">
    <source>
        <dbReference type="ARBA" id="ARBA00004141"/>
    </source>
</evidence>
<keyword evidence="5 7" id="KW-1133">Transmembrane helix</keyword>
<evidence type="ECO:0000256" key="2">
    <source>
        <dbReference type="ARBA" id="ARBA00008333"/>
    </source>
</evidence>
<evidence type="ECO:0000256" key="3">
    <source>
        <dbReference type="ARBA" id="ARBA00022496"/>
    </source>
</evidence>
<comment type="similarity">
    <text evidence="2">Belongs to the oxidase-dependent Fe transporter (OFeT) (TC 9.A.10.1) family.</text>
</comment>
<dbReference type="InterPro" id="IPR004923">
    <property type="entry name" value="FTR1/Fip1/EfeU"/>
</dbReference>
<feature type="transmembrane region" description="Helical" evidence="7">
    <location>
        <begin position="208"/>
        <end position="227"/>
    </location>
</feature>
<accession>A0A1Y2BVS5</accession>
<feature type="transmembrane region" description="Helical" evidence="7">
    <location>
        <begin position="239"/>
        <end position="259"/>
    </location>
</feature>
<dbReference type="AlphaFoldDB" id="A0A1Y2BVS5"/>
<keyword evidence="3" id="KW-0408">Iron</keyword>
<protein>
    <recommendedName>
        <fullName evidence="10">Iron permease FTR1</fullName>
    </recommendedName>
</protein>
<dbReference type="PANTHER" id="PTHR31632">
    <property type="entry name" value="IRON TRANSPORTER FTH1"/>
    <property type="match status" value="1"/>
</dbReference>